<organism evidence="2 3">
    <name type="scientific">Flavobacterium caseinilyticum</name>
    <dbReference type="NCBI Taxonomy" id="2541732"/>
    <lineage>
        <taxon>Bacteria</taxon>
        <taxon>Pseudomonadati</taxon>
        <taxon>Bacteroidota</taxon>
        <taxon>Flavobacteriia</taxon>
        <taxon>Flavobacteriales</taxon>
        <taxon>Flavobacteriaceae</taxon>
        <taxon>Flavobacterium</taxon>
    </lineage>
</organism>
<comment type="caution">
    <text evidence="2">The sequence shown here is derived from an EMBL/GenBank/DDBJ whole genome shotgun (WGS) entry which is preliminary data.</text>
</comment>
<dbReference type="Gene3D" id="3.40.50.2000">
    <property type="entry name" value="Glycogen Phosphorylase B"/>
    <property type="match status" value="2"/>
</dbReference>
<name>A0A4R5AYU6_9FLAO</name>
<proteinExistence type="predicted"/>
<dbReference type="Pfam" id="PF13692">
    <property type="entry name" value="Glyco_trans_1_4"/>
    <property type="match status" value="1"/>
</dbReference>
<dbReference type="PANTHER" id="PTHR46401:SF2">
    <property type="entry name" value="GLYCOSYLTRANSFERASE WBBK-RELATED"/>
    <property type="match status" value="1"/>
</dbReference>
<dbReference type="AlphaFoldDB" id="A0A4R5AYU6"/>
<dbReference type="OrthoDB" id="9787111at2"/>
<accession>A0A4R5AYU6</accession>
<sequence>MKKLKVVVYHVGARDKYSIANYFADKQMLHALITDYWFKLSRFMLFGRIREKANRRFSESLQDDRVYSYPFVKIIKNLWNRSQNLSADQIWILHDKAFTSFALQKMKKLKPDVLYGYTNASLEVLEYYKNHKNVLKIHNQIDPGLIYYEIKRELNLLFPELEKTAETISLEFIERIKKEWELADCIIVNSEYSKKSLSKYVSQDKVIEILPLIYDRKKKFKTFKREYSDRLNVGFVGNISVIKGFNKFIDVAKNLNSEMNFIAVGTFLLNDTIMEETKSYITYTGHLTIQGMQDIYKTIDVLVFPTYCDGFGMVQLEAMDNGIPVLASRYCGEVVIDNYNGNIIETADDIINVLSVLNNDRYLLQKYSENAFETINNFSQEKFELRFNLILEKYLS</sequence>
<gene>
    <name evidence="2" type="ORF">E0F89_05300</name>
</gene>
<dbReference type="EMBL" id="SMFM01000002">
    <property type="protein sequence ID" value="TDD77016.1"/>
    <property type="molecule type" value="Genomic_DNA"/>
</dbReference>
<reference evidence="2 3" key="1">
    <citation type="submission" date="2019-03" db="EMBL/GenBank/DDBJ databases">
        <title>Flavobacterium AT-3-2 sp. nov., isolated from arctic soil.</title>
        <authorList>
            <person name="Chaudhary D.K."/>
        </authorList>
    </citation>
    <scope>NUCLEOTIDE SEQUENCE [LARGE SCALE GENOMIC DNA]</scope>
    <source>
        <strain evidence="2 3">AT-3-2</strain>
    </source>
</reference>
<evidence type="ECO:0000313" key="3">
    <source>
        <dbReference type="Proteomes" id="UP000295278"/>
    </source>
</evidence>
<dbReference type="GO" id="GO:0009103">
    <property type="term" value="P:lipopolysaccharide biosynthetic process"/>
    <property type="evidence" value="ECO:0007669"/>
    <property type="project" value="TreeGrafter"/>
</dbReference>
<keyword evidence="1 2" id="KW-0808">Transferase</keyword>
<dbReference type="Proteomes" id="UP000295278">
    <property type="component" value="Unassembled WGS sequence"/>
</dbReference>
<dbReference type="CDD" id="cd03801">
    <property type="entry name" value="GT4_PimA-like"/>
    <property type="match status" value="1"/>
</dbReference>
<keyword evidence="3" id="KW-1185">Reference proteome</keyword>
<evidence type="ECO:0000256" key="1">
    <source>
        <dbReference type="ARBA" id="ARBA00022679"/>
    </source>
</evidence>
<dbReference type="GO" id="GO:0016757">
    <property type="term" value="F:glycosyltransferase activity"/>
    <property type="evidence" value="ECO:0007669"/>
    <property type="project" value="TreeGrafter"/>
</dbReference>
<protein>
    <submittedName>
        <fullName evidence="2">Glycosyltransferase</fullName>
    </submittedName>
</protein>
<dbReference type="PANTHER" id="PTHR46401">
    <property type="entry name" value="GLYCOSYLTRANSFERASE WBBK-RELATED"/>
    <property type="match status" value="1"/>
</dbReference>
<dbReference type="RefSeq" id="WP_131908812.1">
    <property type="nucleotide sequence ID" value="NZ_SMFM01000002.1"/>
</dbReference>
<dbReference type="SUPFAM" id="SSF53756">
    <property type="entry name" value="UDP-Glycosyltransferase/glycogen phosphorylase"/>
    <property type="match status" value="1"/>
</dbReference>
<evidence type="ECO:0000313" key="2">
    <source>
        <dbReference type="EMBL" id="TDD77016.1"/>
    </source>
</evidence>